<gene>
    <name evidence="12 13" type="primary">lpxC</name>
    <name evidence="13" type="ORF">BN1224_DC9_BU_00970</name>
</gene>
<evidence type="ECO:0000256" key="9">
    <source>
        <dbReference type="ARBA" id="ARBA00022833"/>
    </source>
</evidence>
<accession>A0A0F7X2H5</accession>
<comment type="catalytic activity">
    <reaction evidence="11 12">
        <text>a UDP-3-O-[(3R)-3-hydroxyacyl]-N-acetyl-alpha-D-glucosamine + H2O = a UDP-3-O-[(3R)-3-hydroxyacyl]-alpha-D-glucosamine + acetate</text>
        <dbReference type="Rhea" id="RHEA:67816"/>
        <dbReference type="ChEBI" id="CHEBI:15377"/>
        <dbReference type="ChEBI" id="CHEBI:30089"/>
        <dbReference type="ChEBI" id="CHEBI:137740"/>
        <dbReference type="ChEBI" id="CHEBI:173225"/>
        <dbReference type="EC" id="3.5.1.108"/>
    </reaction>
</comment>
<organism evidence="13">
    <name type="scientific">Chlamydia pneumoniae</name>
    <name type="common">Chlamydophila pneumoniae</name>
    <dbReference type="NCBI Taxonomy" id="83558"/>
    <lineage>
        <taxon>Bacteria</taxon>
        <taxon>Pseudomonadati</taxon>
        <taxon>Chlamydiota</taxon>
        <taxon>Chlamydiia</taxon>
        <taxon>Chlamydiales</taxon>
        <taxon>Chlamydiaceae</taxon>
        <taxon>Chlamydia/Chlamydophila group</taxon>
        <taxon>Chlamydia</taxon>
    </lineage>
</organism>
<comment type="function">
    <text evidence="2 12">Catalyzes the hydrolysis of UDP-3-O-myristoyl-N-acetylglucosamine to form UDP-3-O-myristoylglucosamine and acetate, the committed step in lipid A biosynthesis.</text>
</comment>
<evidence type="ECO:0000313" key="13">
    <source>
        <dbReference type="EMBL" id="CRI42772.1"/>
    </source>
</evidence>
<dbReference type="EC" id="3.5.1.108" evidence="4 12"/>
<keyword evidence="5 12" id="KW-0444">Lipid biosynthesis</keyword>
<evidence type="ECO:0000256" key="8">
    <source>
        <dbReference type="ARBA" id="ARBA00022801"/>
    </source>
</evidence>
<dbReference type="Gene3D" id="3.30.230.20">
    <property type="entry name" value="lpxc deacetylase, domain 1"/>
    <property type="match status" value="1"/>
</dbReference>
<evidence type="ECO:0000256" key="6">
    <source>
        <dbReference type="ARBA" id="ARBA00022556"/>
    </source>
</evidence>
<proteinExistence type="inferred from homology"/>
<dbReference type="Pfam" id="PF03331">
    <property type="entry name" value="LpxC"/>
    <property type="match status" value="1"/>
</dbReference>
<dbReference type="GO" id="GO:0103117">
    <property type="term" value="F:UDP-3-O-acyl-N-acetylglucosamine deacetylase activity"/>
    <property type="evidence" value="ECO:0007669"/>
    <property type="project" value="UniProtKB-UniRule"/>
</dbReference>
<dbReference type="InterPro" id="IPR015870">
    <property type="entry name" value="UDP-acyl_N-AcGlcN_deAcase_N"/>
</dbReference>
<keyword evidence="9 12" id="KW-0862">Zinc</keyword>
<dbReference type="HAMAP" id="MF_00388">
    <property type="entry name" value="LpxC"/>
    <property type="match status" value="1"/>
</dbReference>
<dbReference type="NCBIfam" id="TIGR00325">
    <property type="entry name" value="lpxC"/>
    <property type="match status" value="1"/>
</dbReference>
<dbReference type="Gene3D" id="3.30.1700.10">
    <property type="entry name" value="lpxc deacetylase, domain 2"/>
    <property type="match status" value="1"/>
</dbReference>
<evidence type="ECO:0000256" key="12">
    <source>
        <dbReference type="HAMAP-Rule" id="MF_00388"/>
    </source>
</evidence>
<name>A0A0F7X2H5_CHLPN</name>
<dbReference type="EMBL" id="LN847051">
    <property type="protein sequence ID" value="CRI42772.1"/>
    <property type="molecule type" value="Genomic_DNA"/>
</dbReference>
<keyword evidence="8 12" id="KW-0378">Hydrolase</keyword>
<dbReference type="InterPro" id="IPR011334">
    <property type="entry name" value="UDP-acyl_GlcNac_deAcase_C"/>
</dbReference>
<feature type="binding site" evidence="12">
    <location>
        <position position="86"/>
    </location>
    <ligand>
        <name>Zn(2+)</name>
        <dbReference type="ChEBI" id="CHEBI:29105"/>
    </ligand>
</feature>
<dbReference type="PANTHER" id="PTHR33694">
    <property type="entry name" value="UDP-3-O-ACYL-N-ACETYLGLUCOSAMINE DEACETYLASE 1, MITOCHONDRIAL-RELATED"/>
    <property type="match status" value="1"/>
</dbReference>
<evidence type="ECO:0000256" key="1">
    <source>
        <dbReference type="ARBA" id="ARBA00001947"/>
    </source>
</evidence>
<dbReference type="UniPathway" id="UPA00359">
    <property type="reaction ID" value="UER00478"/>
</dbReference>
<dbReference type="AlphaFoldDB" id="A0A0F7X2H5"/>
<dbReference type="GO" id="GO:0046872">
    <property type="term" value="F:metal ion binding"/>
    <property type="evidence" value="ECO:0007669"/>
    <property type="project" value="UniProtKB-KW"/>
</dbReference>
<comment type="similarity">
    <text evidence="12">Belongs to the LpxC family.</text>
</comment>
<dbReference type="GO" id="GO:0009245">
    <property type="term" value="P:lipid A biosynthetic process"/>
    <property type="evidence" value="ECO:0007669"/>
    <property type="project" value="UniProtKB-UniRule"/>
</dbReference>
<dbReference type="PANTHER" id="PTHR33694:SF1">
    <property type="entry name" value="UDP-3-O-ACYL-N-ACETYLGLUCOSAMINE DEACETYLASE 1, MITOCHONDRIAL-RELATED"/>
    <property type="match status" value="1"/>
</dbReference>
<dbReference type="SUPFAM" id="SSF54211">
    <property type="entry name" value="Ribosomal protein S5 domain 2-like"/>
    <property type="match status" value="2"/>
</dbReference>
<evidence type="ECO:0000256" key="4">
    <source>
        <dbReference type="ARBA" id="ARBA00012745"/>
    </source>
</evidence>
<feature type="binding site" evidence="12">
    <location>
        <position position="244"/>
    </location>
    <ligand>
        <name>Zn(2+)</name>
        <dbReference type="ChEBI" id="CHEBI:29105"/>
    </ligand>
</feature>
<comment type="pathway">
    <text evidence="3 12">Glycolipid biosynthesis; lipid IV(A) biosynthesis; lipid IV(A) from (3R)-3-hydroxytetradecanoyl-[acyl-carrier-protein] and UDP-N-acetyl-alpha-D-glucosamine: step 2/6.</text>
</comment>
<evidence type="ECO:0000256" key="3">
    <source>
        <dbReference type="ARBA" id="ARBA00005002"/>
    </source>
</evidence>
<keyword evidence="10 12" id="KW-0443">Lipid metabolism</keyword>
<dbReference type="InterPro" id="IPR004463">
    <property type="entry name" value="UDP-acyl_GlcNac_deAcase"/>
</dbReference>
<comment type="cofactor">
    <cofactor evidence="1 12">
        <name>Zn(2+)</name>
        <dbReference type="ChEBI" id="CHEBI:29105"/>
    </cofactor>
</comment>
<reference evidence="13" key="1">
    <citation type="submission" date="2015-05" db="EMBL/GenBank/DDBJ databases">
        <authorList>
            <person name="Rattei Thomas"/>
        </authorList>
    </citation>
    <scope>NUCLEOTIDE SEQUENCE</scope>
    <source>
        <strain evidence="13">DC9</strain>
    </source>
</reference>
<dbReference type="InterPro" id="IPR020568">
    <property type="entry name" value="Ribosomal_Su5_D2-typ_SF"/>
</dbReference>
<protein>
    <recommendedName>
        <fullName evidence="4 12">UDP-3-O-acyl-N-acetylglucosamine deacetylase</fullName>
        <shortName evidence="12">UDP-3-O-acyl-GlcNAc deacetylase</shortName>
        <ecNumber evidence="4 12">3.5.1.108</ecNumber>
    </recommendedName>
    <alternativeName>
        <fullName evidence="12">UDP-3-O-[R-3-hydroxymyristoyl]-N-acetylglucosamine deacetylase</fullName>
    </alternativeName>
</protein>
<evidence type="ECO:0000256" key="10">
    <source>
        <dbReference type="ARBA" id="ARBA00023098"/>
    </source>
</evidence>
<dbReference type="GO" id="GO:0016020">
    <property type="term" value="C:membrane"/>
    <property type="evidence" value="ECO:0007669"/>
    <property type="project" value="GOC"/>
</dbReference>
<feature type="binding site" evidence="12">
    <location>
        <position position="248"/>
    </location>
    <ligand>
        <name>Zn(2+)</name>
        <dbReference type="ChEBI" id="CHEBI:29105"/>
    </ligand>
</feature>
<keyword evidence="7 12" id="KW-0479">Metal-binding</keyword>
<feature type="active site" description="Proton donor" evidence="12">
    <location>
        <position position="271"/>
    </location>
</feature>
<evidence type="ECO:0000256" key="11">
    <source>
        <dbReference type="ARBA" id="ARBA00024535"/>
    </source>
</evidence>
<evidence type="ECO:0000256" key="7">
    <source>
        <dbReference type="ARBA" id="ARBA00022723"/>
    </source>
</evidence>
<keyword evidence="6 12" id="KW-0441">Lipid A biosynthesis</keyword>
<evidence type="ECO:0000256" key="5">
    <source>
        <dbReference type="ARBA" id="ARBA00022516"/>
    </source>
</evidence>
<evidence type="ECO:0000256" key="2">
    <source>
        <dbReference type="ARBA" id="ARBA00002923"/>
    </source>
</evidence>
<sequence>MSGFYMLERTQRTLKREVRYSGVGIHLGKSSTLHLQPAQTNTGIVFQRQSASGNYENVPALLDHVYTTGRSTTLSRGSAVIATVEHLMAALRSNNIDNLIIQCSGEEIPIGDGSSNVFVELIDQAGICEQEDKVSIARLTRPVYYQHQDIFLAAFPSDELKISYTLHYPQSSTIGTQYKSLVINEESFRREIAPCRTFALYNELCFLMEKGLIGGGCLDNAVVFKDDGIISRGQLRFADEPVRHKILDLIGDLSLVGRPFVAHVLAVGSGHSSNIAFGKKILEALEL</sequence>